<accession>A0A848KLS0</accession>
<dbReference type="Proteomes" id="UP000535543">
    <property type="component" value="Unassembled WGS sequence"/>
</dbReference>
<dbReference type="EMBL" id="VCQU01000007">
    <property type="protein sequence ID" value="NMN97210.1"/>
    <property type="molecule type" value="Genomic_DNA"/>
</dbReference>
<name>A0A848KLS0_9NOCA</name>
<evidence type="ECO:0000313" key="2">
    <source>
        <dbReference type="Proteomes" id="UP000535543"/>
    </source>
</evidence>
<proteinExistence type="predicted"/>
<comment type="caution">
    <text evidence="1">The sequence shown here is derived from an EMBL/GenBank/DDBJ whole genome shotgun (WGS) entry which is preliminary data.</text>
</comment>
<keyword evidence="2" id="KW-1185">Reference proteome</keyword>
<dbReference type="Gene3D" id="1.10.357.10">
    <property type="entry name" value="Tetracycline Repressor, domain 2"/>
    <property type="match status" value="1"/>
</dbReference>
<gene>
    <name evidence="1" type="ORF">FGL95_19415</name>
</gene>
<dbReference type="RefSeq" id="WP_169589927.1">
    <property type="nucleotide sequence ID" value="NZ_VCQU01000007.1"/>
</dbReference>
<dbReference type="AlphaFoldDB" id="A0A848KLS0"/>
<evidence type="ECO:0000313" key="1">
    <source>
        <dbReference type="EMBL" id="NMN97210.1"/>
    </source>
</evidence>
<protein>
    <recommendedName>
        <fullName evidence="3">MftR C-terminal domain-containing protein</fullName>
    </recommendedName>
</protein>
<evidence type="ECO:0008006" key="3">
    <source>
        <dbReference type="Google" id="ProtNLM"/>
    </source>
</evidence>
<organism evidence="1 2">
    <name type="scientific">Antrihabitans stalactiti</name>
    <dbReference type="NCBI Taxonomy" id="2584121"/>
    <lineage>
        <taxon>Bacteria</taxon>
        <taxon>Bacillati</taxon>
        <taxon>Actinomycetota</taxon>
        <taxon>Actinomycetes</taxon>
        <taxon>Mycobacteriales</taxon>
        <taxon>Nocardiaceae</taxon>
        <taxon>Antrihabitans</taxon>
    </lineage>
</organism>
<reference evidence="1 2" key="2">
    <citation type="submission" date="2020-06" db="EMBL/GenBank/DDBJ databases">
        <title>Antribacter stalactiti gen. nov., sp. nov., a new member of the family Nacardiaceae isolated from a cave.</title>
        <authorList>
            <person name="Kim I.S."/>
        </authorList>
    </citation>
    <scope>NUCLEOTIDE SEQUENCE [LARGE SCALE GENOMIC DNA]</scope>
    <source>
        <strain evidence="1 2">YC2-7</strain>
    </source>
</reference>
<reference evidence="1 2" key="1">
    <citation type="submission" date="2019-05" db="EMBL/GenBank/DDBJ databases">
        <authorList>
            <person name="Lee S.D."/>
        </authorList>
    </citation>
    <scope>NUCLEOTIDE SEQUENCE [LARGE SCALE GENOMIC DNA]</scope>
    <source>
        <strain evidence="1 2">YC2-7</strain>
    </source>
</reference>
<sequence length="100" mass="10469">MNAAAGLLEGRHDHAVRRAAIIAANPGLQERELHKLTKMAAMAATALRERGTHEPVASLAAQSAVTVFQVAFTQWVGTVGDPGSLADCIARTAAELRALV</sequence>